<evidence type="ECO:0000256" key="2">
    <source>
        <dbReference type="SAM" id="Phobius"/>
    </source>
</evidence>
<sequence>MVTDDGSAMNQQEMSVERKLQLAERANEIYREQVRDPQNRKRGRKEKKRRHTSINVYALQRSIFFFFNFFSFTANYWGGRGNKKKKKESVEISGFLNQQRIRTLLFFFFVNGMV</sequence>
<comment type="caution">
    <text evidence="3">The sequence shown here is derived from an EMBL/GenBank/DDBJ whole genome shotgun (WGS) entry which is preliminary data.</text>
</comment>
<reference evidence="3 4" key="1">
    <citation type="journal article" date="2013" name="Curr. Biol.">
        <title>The Genome of the Foraminiferan Reticulomyxa filosa.</title>
        <authorList>
            <person name="Glockner G."/>
            <person name="Hulsmann N."/>
            <person name="Schleicher M."/>
            <person name="Noegel A.A."/>
            <person name="Eichinger L."/>
            <person name="Gallinger C."/>
            <person name="Pawlowski J."/>
            <person name="Sierra R."/>
            <person name="Euteneuer U."/>
            <person name="Pillet L."/>
            <person name="Moustafa A."/>
            <person name="Platzer M."/>
            <person name="Groth M."/>
            <person name="Szafranski K."/>
            <person name="Schliwa M."/>
        </authorList>
    </citation>
    <scope>NUCLEOTIDE SEQUENCE [LARGE SCALE GENOMIC DNA]</scope>
</reference>
<name>X6LJB0_RETFI</name>
<keyword evidence="4" id="KW-1185">Reference proteome</keyword>
<keyword evidence="2" id="KW-0472">Membrane</keyword>
<gene>
    <name evidence="3" type="ORF">RFI_36018</name>
</gene>
<organism evidence="3 4">
    <name type="scientific">Reticulomyxa filosa</name>
    <dbReference type="NCBI Taxonomy" id="46433"/>
    <lineage>
        <taxon>Eukaryota</taxon>
        <taxon>Sar</taxon>
        <taxon>Rhizaria</taxon>
        <taxon>Retaria</taxon>
        <taxon>Foraminifera</taxon>
        <taxon>Monothalamids</taxon>
        <taxon>Reticulomyxidae</taxon>
        <taxon>Reticulomyxa</taxon>
    </lineage>
</organism>
<evidence type="ECO:0000256" key="1">
    <source>
        <dbReference type="SAM" id="MobiDB-lite"/>
    </source>
</evidence>
<dbReference type="EMBL" id="ASPP01038346">
    <property type="protein sequence ID" value="ETO01426.1"/>
    <property type="molecule type" value="Genomic_DNA"/>
</dbReference>
<dbReference type="Proteomes" id="UP000023152">
    <property type="component" value="Unassembled WGS sequence"/>
</dbReference>
<evidence type="ECO:0000313" key="4">
    <source>
        <dbReference type="Proteomes" id="UP000023152"/>
    </source>
</evidence>
<feature type="region of interest" description="Disordered" evidence="1">
    <location>
        <begin position="29"/>
        <end position="51"/>
    </location>
</feature>
<feature type="compositionally biased region" description="Basic and acidic residues" evidence="1">
    <location>
        <begin position="29"/>
        <end position="39"/>
    </location>
</feature>
<accession>X6LJB0</accession>
<feature type="transmembrane region" description="Helical" evidence="2">
    <location>
        <begin position="58"/>
        <end position="77"/>
    </location>
</feature>
<keyword evidence="2" id="KW-0812">Transmembrane</keyword>
<protein>
    <submittedName>
        <fullName evidence="3">Uncharacterized protein</fullName>
    </submittedName>
</protein>
<dbReference type="AlphaFoldDB" id="X6LJB0"/>
<keyword evidence="2" id="KW-1133">Transmembrane helix</keyword>
<feature type="compositionally biased region" description="Basic residues" evidence="1">
    <location>
        <begin position="40"/>
        <end position="51"/>
    </location>
</feature>
<proteinExistence type="predicted"/>
<evidence type="ECO:0000313" key="3">
    <source>
        <dbReference type="EMBL" id="ETO01426.1"/>
    </source>
</evidence>